<dbReference type="EMBL" id="FNWV01000001">
    <property type="protein sequence ID" value="SEH40733.1"/>
    <property type="molecule type" value="Genomic_DNA"/>
</dbReference>
<name>A0A1H6I2Q5_RUMFL</name>
<sequence length="120" mass="14446">MDISYIHEPTDLQCGQAVLAMVLKKTPEYICEYLDNDRETDLKEMKRTFRDHGVYISDERKQAEDNSQLPPLCLLSLETPRCWHWSLYCEGTFYDPEHGVLDDFPECKRKYFWELRYDRI</sequence>
<accession>A0A1H6I2Q5</accession>
<reference evidence="1 2" key="1">
    <citation type="submission" date="2016-10" db="EMBL/GenBank/DDBJ databases">
        <authorList>
            <person name="de Groot N.N."/>
        </authorList>
    </citation>
    <scope>NUCLEOTIDE SEQUENCE [LARGE SCALE GENOMIC DNA]</scope>
    <source>
        <strain evidence="1 2">YAD2003</strain>
    </source>
</reference>
<gene>
    <name evidence="1" type="ORF">SAMN02910265_00446</name>
</gene>
<proteinExistence type="predicted"/>
<dbReference type="RefSeq" id="WP_074714259.1">
    <property type="nucleotide sequence ID" value="NZ_FNWV01000001.1"/>
</dbReference>
<evidence type="ECO:0000313" key="2">
    <source>
        <dbReference type="Proteomes" id="UP000183190"/>
    </source>
</evidence>
<dbReference type="OrthoDB" id="1821349at2"/>
<evidence type="ECO:0008006" key="3">
    <source>
        <dbReference type="Google" id="ProtNLM"/>
    </source>
</evidence>
<dbReference type="AlphaFoldDB" id="A0A1H6I2Q5"/>
<evidence type="ECO:0000313" key="1">
    <source>
        <dbReference type="EMBL" id="SEH40733.1"/>
    </source>
</evidence>
<organism evidence="1 2">
    <name type="scientific">Ruminococcus flavefaciens</name>
    <dbReference type="NCBI Taxonomy" id="1265"/>
    <lineage>
        <taxon>Bacteria</taxon>
        <taxon>Bacillati</taxon>
        <taxon>Bacillota</taxon>
        <taxon>Clostridia</taxon>
        <taxon>Eubacteriales</taxon>
        <taxon>Oscillospiraceae</taxon>
        <taxon>Ruminococcus</taxon>
    </lineage>
</organism>
<dbReference type="Proteomes" id="UP000183190">
    <property type="component" value="Unassembled WGS sequence"/>
</dbReference>
<protein>
    <recommendedName>
        <fullName evidence="3">Peptidase C39 family protein</fullName>
    </recommendedName>
</protein>